<dbReference type="GO" id="GO:0009007">
    <property type="term" value="F:site-specific DNA-methyltransferase (adenine-specific) activity"/>
    <property type="evidence" value="ECO:0007669"/>
    <property type="project" value="UniProtKB-EC"/>
</dbReference>
<dbReference type="PANTHER" id="PTHR33841:SF4">
    <property type="entry name" value="RESTRICTION MODIFICATION SYSTEM DNA SPECIFICITY DOMAIN"/>
    <property type="match status" value="1"/>
</dbReference>
<evidence type="ECO:0000256" key="1">
    <source>
        <dbReference type="ARBA" id="ARBA00011900"/>
    </source>
</evidence>
<keyword evidence="4" id="KW-0949">S-adenosyl-L-methionine</keyword>
<sequence>MTNIDILINKINGKYFKSFTLKRDSISSEEDLRVAFSSLIDIISRENKVTIQEEHHEYTVLKGRIDSLYGEVIVEYKEPNYLDSSNSSQKNIKAIEQVKRHIIGIENRQKIDINRYLGVIFDGFKIVFIRRRNNLWDVENPVEVNEKSFKLLLQRLFSIGIQGKALIIDNLIKDFSIISEDTVNDVKTLLINFIKNEEGKVSLLFEQWKILFREVCGYDFDTKKIEIKELAKTFRLENEIDDLPRIIFAIQTYYALFIKLLGAETLTYFRHRDKSFISSLNESNLKHKITSLESGEIFRSEGVNNFNEGDFFSWYLLCWNSDIEKTVLKISTKLKNYDFSSLNLEPKEAKDLIKNIYHYLLPQKLRHSLGEYYTPDWLAEFLVEKLKINLSKNIRVLDPTCGSGTFLSILIEKIKENDEIPEKDKLSTCLGSIVGIDLNPLAVISAKTNYLIALSEYLKDIKESGIDIPIYLSDSLLAPLEFKTEHKAYYSLPTKVGIFKIPVSLIRNKQLDILLNLVIACVDVELSSDKFESKYRKLELNLTKADDELIHEFYETLLDLQKKGLNGIWAKIIKNIFAPAFFENFDYIVGNPPWINWQNLPEDYRDSIKKYWEDYKVFLHKGLKARLGSAHDDISVLLTYVVMDKYLIKNGFLGFVLPQNLLQSSGGGNGFRRFKIKDEVQVKAVAVDDFVSVQPFADIGASNKPATIILQKNNVTTYPVPYRRWYKKEKGTIPSDQPLSAVLPLLKSGDLVAEPIRDNVLGSSWFISDSRKIKILKALVGHSSYRARKGVDFSLNGLYWGKISKSKIKGNILFENQADIGRKKLKFYQVSLEADVIFPILRGKDMGRWKAKPEFIAIIPYDNSGKCIQIDELKNKFPNTYKFFYKTDQEITKWLETRGIYQKHLKYANVPVHGLYDIGEYTFSKYKVVWKALASGMIASVVNSIDNELLGNKLVIPDHNVLIVPLDTEQEANYLCGVLNSEIVNDFVIAYISWFYSSHILEHINIPNFDSNNKEHLKISELSKMGHKKGALTSSEQADLNSAVVKILGDN</sequence>
<dbReference type="InterPro" id="IPR011639">
    <property type="entry name" value="MethylTrfase_TaqI-like_dom"/>
</dbReference>
<evidence type="ECO:0000313" key="7">
    <source>
        <dbReference type="EMBL" id="OGE37373.1"/>
    </source>
</evidence>
<proteinExistence type="predicted"/>
<dbReference type="AlphaFoldDB" id="A0A1F5K8V7"/>
<dbReference type="PRINTS" id="PR00507">
    <property type="entry name" value="N12N6MTFRASE"/>
</dbReference>
<accession>A0A1F5K8V7</accession>
<dbReference type="InterPro" id="IPR050953">
    <property type="entry name" value="N4_N6_ade-DNA_methylase"/>
</dbReference>
<dbReference type="GO" id="GO:0003676">
    <property type="term" value="F:nucleic acid binding"/>
    <property type="evidence" value="ECO:0007669"/>
    <property type="project" value="InterPro"/>
</dbReference>
<dbReference type="EC" id="2.1.1.72" evidence="1"/>
<evidence type="ECO:0000256" key="4">
    <source>
        <dbReference type="ARBA" id="ARBA00022691"/>
    </source>
</evidence>
<protein>
    <recommendedName>
        <fullName evidence="1">site-specific DNA-methyltransferase (adenine-specific)</fullName>
        <ecNumber evidence="1">2.1.1.72</ecNumber>
    </recommendedName>
</protein>
<dbReference type="Proteomes" id="UP000176527">
    <property type="component" value="Unassembled WGS sequence"/>
</dbReference>
<dbReference type="EMBL" id="MFDE01000044">
    <property type="protein sequence ID" value="OGE37373.1"/>
    <property type="molecule type" value="Genomic_DNA"/>
</dbReference>
<dbReference type="GO" id="GO:0006304">
    <property type="term" value="P:DNA modification"/>
    <property type="evidence" value="ECO:0007669"/>
    <property type="project" value="InterPro"/>
</dbReference>
<evidence type="ECO:0000259" key="6">
    <source>
        <dbReference type="Pfam" id="PF07669"/>
    </source>
</evidence>
<evidence type="ECO:0000256" key="2">
    <source>
        <dbReference type="ARBA" id="ARBA00022603"/>
    </source>
</evidence>
<organism evidence="7 8">
    <name type="scientific">Candidatus Daviesbacteria bacterium RIFCSPHIGHO2_12_FULL_37_11</name>
    <dbReference type="NCBI Taxonomy" id="1797777"/>
    <lineage>
        <taxon>Bacteria</taxon>
        <taxon>Candidatus Daviesiibacteriota</taxon>
    </lineage>
</organism>
<evidence type="ECO:0000313" key="8">
    <source>
        <dbReference type="Proteomes" id="UP000176527"/>
    </source>
</evidence>
<dbReference type="InterPro" id="IPR029063">
    <property type="entry name" value="SAM-dependent_MTases_sf"/>
</dbReference>
<evidence type="ECO:0000256" key="3">
    <source>
        <dbReference type="ARBA" id="ARBA00022679"/>
    </source>
</evidence>
<gene>
    <name evidence="7" type="ORF">A3F00_02755</name>
</gene>
<name>A0A1F5K8V7_9BACT</name>
<keyword evidence="2" id="KW-0489">Methyltransferase</keyword>
<evidence type="ECO:0000256" key="5">
    <source>
        <dbReference type="ARBA" id="ARBA00047942"/>
    </source>
</evidence>
<dbReference type="PROSITE" id="PS00092">
    <property type="entry name" value="N6_MTASE"/>
    <property type="match status" value="1"/>
</dbReference>
<dbReference type="SUPFAM" id="SSF53335">
    <property type="entry name" value="S-adenosyl-L-methionine-dependent methyltransferases"/>
    <property type="match status" value="1"/>
</dbReference>
<dbReference type="GO" id="GO:0032259">
    <property type="term" value="P:methylation"/>
    <property type="evidence" value="ECO:0007669"/>
    <property type="project" value="UniProtKB-KW"/>
</dbReference>
<dbReference type="PANTHER" id="PTHR33841">
    <property type="entry name" value="DNA METHYLTRANSFERASE YEEA-RELATED"/>
    <property type="match status" value="1"/>
</dbReference>
<comment type="catalytic activity">
    <reaction evidence="5">
        <text>a 2'-deoxyadenosine in DNA + S-adenosyl-L-methionine = an N(6)-methyl-2'-deoxyadenosine in DNA + S-adenosyl-L-homocysteine + H(+)</text>
        <dbReference type="Rhea" id="RHEA:15197"/>
        <dbReference type="Rhea" id="RHEA-COMP:12418"/>
        <dbReference type="Rhea" id="RHEA-COMP:12419"/>
        <dbReference type="ChEBI" id="CHEBI:15378"/>
        <dbReference type="ChEBI" id="CHEBI:57856"/>
        <dbReference type="ChEBI" id="CHEBI:59789"/>
        <dbReference type="ChEBI" id="CHEBI:90615"/>
        <dbReference type="ChEBI" id="CHEBI:90616"/>
        <dbReference type="EC" id="2.1.1.72"/>
    </reaction>
</comment>
<dbReference type="InterPro" id="IPR002052">
    <property type="entry name" value="DNA_methylase_N6_adenine_CS"/>
</dbReference>
<comment type="caution">
    <text evidence="7">The sequence shown here is derived from an EMBL/GenBank/DDBJ whole genome shotgun (WGS) entry which is preliminary data.</text>
</comment>
<keyword evidence="3" id="KW-0808">Transferase</keyword>
<reference evidence="7 8" key="1">
    <citation type="journal article" date="2016" name="Nat. Commun.">
        <title>Thousands of microbial genomes shed light on interconnected biogeochemical processes in an aquifer system.</title>
        <authorList>
            <person name="Anantharaman K."/>
            <person name="Brown C.T."/>
            <person name="Hug L.A."/>
            <person name="Sharon I."/>
            <person name="Castelle C.J."/>
            <person name="Probst A.J."/>
            <person name="Thomas B.C."/>
            <person name="Singh A."/>
            <person name="Wilkins M.J."/>
            <person name="Karaoz U."/>
            <person name="Brodie E.L."/>
            <person name="Williams K.H."/>
            <person name="Hubbard S.S."/>
            <person name="Banfield J.F."/>
        </authorList>
    </citation>
    <scope>NUCLEOTIDE SEQUENCE [LARGE SCALE GENOMIC DNA]</scope>
</reference>
<dbReference type="Gene3D" id="3.40.50.150">
    <property type="entry name" value="Vaccinia Virus protein VP39"/>
    <property type="match status" value="1"/>
</dbReference>
<dbReference type="Pfam" id="PF07669">
    <property type="entry name" value="Eco57I"/>
    <property type="match status" value="1"/>
</dbReference>
<feature type="domain" description="Type II methyltransferase M.TaqI-like" evidence="6">
    <location>
        <begin position="432"/>
        <end position="684"/>
    </location>
</feature>